<dbReference type="EMBL" id="CP116221">
    <property type="protein sequence ID" value="WCO01089.1"/>
    <property type="molecule type" value="Genomic_DNA"/>
</dbReference>
<evidence type="ECO:0000256" key="1">
    <source>
        <dbReference type="SAM" id="MobiDB-lite"/>
    </source>
</evidence>
<keyword evidence="2" id="KW-0812">Transmembrane</keyword>
<dbReference type="RefSeq" id="WP_249996806.1">
    <property type="nucleotide sequence ID" value="NZ_CP116221.1"/>
</dbReference>
<protein>
    <submittedName>
        <fullName evidence="3">Uncharacterized protein</fullName>
    </submittedName>
</protein>
<name>A0ABY7RVF6_9FLAO</name>
<accession>A0ABY7RVF6</accession>
<dbReference type="Proteomes" id="UP001202717">
    <property type="component" value="Chromosome"/>
</dbReference>
<organism evidence="3 4">
    <name type="scientific">Psychroserpens ponticola</name>
    <dbReference type="NCBI Taxonomy" id="2932268"/>
    <lineage>
        <taxon>Bacteria</taxon>
        <taxon>Pseudomonadati</taxon>
        <taxon>Bacteroidota</taxon>
        <taxon>Flavobacteriia</taxon>
        <taxon>Flavobacteriales</taxon>
        <taxon>Flavobacteriaceae</taxon>
        <taxon>Psychroserpens</taxon>
    </lineage>
</organism>
<sequence>MGSISSMNATINNNRKLLKNGKRKPFTKMNGASSKKKGYKPYVFPQIEPHKLRRIRIKVKKENRKLLIKKLITATIILLGITYWVWNI</sequence>
<keyword evidence="2" id="KW-0472">Membrane</keyword>
<feature type="compositionally biased region" description="Basic residues" evidence="1">
    <location>
        <begin position="16"/>
        <end position="26"/>
    </location>
</feature>
<feature type="transmembrane region" description="Helical" evidence="2">
    <location>
        <begin position="66"/>
        <end position="86"/>
    </location>
</feature>
<feature type="compositionally biased region" description="Polar residues" evidence="1">
    <location>
        <begin position="1"/>
        <end position="11"/>
    </location>
</feature>
<feature type="region of interest" description="Disordered" evidence="1">
    <location>
        <begin position="1"/>
        <end position="38"/>
    </location>
</feature>
<reference evidence="3 4" key="1">
    <citation type="submission" date="2023-01" db="EMBL/GenBank/DDBJ databases">
        <title>Psychroserpens ponticola sp. nov., isolated from seawater.</title>
        <authorList>
            <person name="Kristyanto S."/>
            <person name="Jung J."/>
            <person name="Kim J.M."/>
            <person name="Jeon C.O."/>
        </authorList>
    </citation>
    <scope>NUCLEOTIDE SEQUENCE [LARGE SCALE GENOMIC DNA]</scope>
    <source>
        <strain evidence="3 4">MSW6</strain>
    </source>
</reference>
<evidence type="ECO:0000313" key="4">
    <source>
        <dbReference type="Proteomes" id="UP001202717"/>
    </source>
</evidence>
<keyword evidence="4" id="KW-1185">Reference proteome</keyword>
<proteinExistence type="predicted"/>
<keyword evidence="2" id="KW-1133">Transmembrane helix</keyword>
<gene>
    <name evidence="3" type="ORF">MUN68_013575</name>
</gene>
<evidence type="ECO:0000256" key="2">
    <source>
        <dbReference type="SAM" id="Phobius"/>
    </source>
</evidence>
<evidence type="ECO:0000313" key="3">
    <source>
        <dbReference type="EMBL" id="WCO01089.1"/>
    </source>
</evidence>